<dbReference type="InterPro" id="IPR000595">
    <property type="entry name" value="cNMP-bd_dom"/>
</dbReference>
<dbReference type="RefSeq" id="WP_007423946.1">
    <property type="nucleotide sequence ID" value="NC_009484.1"/>
</dbReference>
<dbReference type="GO" id="GO:0003700">
    <property type="term" value="F:DNA-binding transcription factor activity"/>
    <property type="evidence" value="ECO:0007669"/>
    <property type="project" value="TreeGrafter"/>
</dbReference>
<dbReference type="PANTHER" id="PTHR24567:SF74">
    <property type="entry name" value="HTH-TYPE TRANSCRIPTIONAL REGULATOR ARCR"/>
    <property type="match status" value="1"/>
</dbReference>
<dbReference type="Proteomes" id="UP000000245">
    <property type="component" value="Chromosome"/>
</dbReference>
<protein>
    <submittedName>
        <fullName evidence="6">Putative transcriptional regulator, Crp/Fnr family</fullName>
    </submittedName>
</protein>
<gene>
    <name evidence="6" type="ordered locus">Acry_1580</name>
</gene>
<proteinExistence type="predicted"/>
<dbReference type="InterPro" id="IPR014710">
    <property type="entry name" value="RmlC-like_jellyroll"/>
</dbReference>
<dbReference type="InterPro" id="IPR036388">
    <property type="entry name" value="WH-like_DNA-bd_sf"/>
</dbReference>
<evidence type="ECO:0000256" key="2">
    <source>
        <dbReference type="ARBA" id="ARBA00023125"/>
    </source>
</evidence>
<dbReference type="PROSITE" id="PS50042">
    <property type="entry name" value="CNMP_BINDING_3"/>
    <property type="match status" value="1"/>
</dbReference>
<dbReference type="eggNOG" id="COG0664">
    <property type="taxonomic scope" value="Bacteria"/>
</dbReference>
<organism evidence="6 7">
    <name type="scientific">Acidiphilium cryptum (strain JF-5)</name>
    <dbReference type="NCBI Taxonomy" id="349163"/>
    <lineage>
        <taxon>Bacteria</taxon>
        <taxon>Pseudomonadati</taxon>
        <taxon>Pseudomonadota</taxon>
        <taxon>Alphaproteobacteria</taxon>
        <taxon>Acetobacterales</taxon>
        <taxon>Acidocellaceae</taxon>
        <taxon>Acidiphilium</taxon>
    </lineage>
</organism>
<keyword evidence="1" id="KW-0805">Transcription regulation</keyword>
<dbReference type="Gene3D" id="2.60.120.10">
    <property type="entry name" value="Jelly Rolls"/>
    <property type="match status" value="1"/>
</dbReference>
<evidence type="ECO:0000256" key="3">
    <source>
        <dbReference type="ARBA" id="ARBA00023163"/>
    </source>
</evidence>
<accession>A5FYV4</accession>
<dbReference type="InterPro" id="IPR018490">
    <property type="entry name" value="cNMP-bd_dom_sf"/>
</dbReference>
<evidence type="ECO:0000313" key="6">
    <source>
        <dbReference type="EMBL" id="ABQ30786.1"/>
    </source>
</evidence>
<dbReference type="Pfam" id="PF00027">
    <property type="entry name" value="cNMP_binding"/>
    <property type="match status" value="1"/>
</dbReference>
<dbReference type="EMBL" id="CP000697">
    <property type="protein sequence ID" value="ABQ30786.1"/>
    <property type="molecule type" value="Genomic_DNA"/>
</dbReference>
<dbReference type="STRING" id="349163.Acry_1580"/>
<dbReference type="Pfam" id="PF13545">
    <property type="entry name" value="HTH_Crp_2"/>
    <property type="match status" value="1"/>
</dbReference>
<dbReference type="GO" id="GO:0005829">
    <property type="term" value="C:cytosol"/>
    <property type="evidence" value="ECO:0007669"/>
    <property type="project" value="TreeGrafter"/>
</dbReference>
<evidence type="ECO:0000256" key="1">
    <source>
        <dbReference type="ARBA" id="ARBA00023015"/>
    </source>
</evidence>
<evidence type="ECO:0000259" key="5">
    <source>
        <dbReference type="PROSITE" id="PS51063"/>
    </source>
</evidence>
<dbReference type="SUPFAM" id="SSF51206">
    <property type="entry name" value="cAMP-binding domain-like"/>
    <property type="match status" value="1"/>
</dbReference>
<dbReference type="SMART" id="SM00419">
    <property type="entry name" value="HTH_CRP"/>
    <property type="match status" value="1"/>
</dbReference>
<evidence type="ECO:0000313" key="7">
    <source>
        <dbReference type="Proteomes" id="UP000000245"/>
    </source>
</evidence>
<dbReference type="AlphaFoldDB" id="A5FYV4"/>
<feature type="domain" description="Cyclic nucleotide-binding" evidence="4">
    <location>
        <begin position="25"/>
        <end position="145"/>
    </location>
</feature>
<keyword evidence="2" id="KW-0238">DNA-binding</keyword>
<name>A5FYV4_ACICJ</name>
<reference evidence="6 7" key="1">
    <citation type="submission" date="2007-05" db="EMBL/GenBank/DDBJ databases">
        <title>Complete sequence of chromosome of Acidiphilium cryptum JF-5.</title>
        <authorList>
            <consortium name="US DOE Joint Genome Institute"/>
            <person name="Copeland A."/>
            <person name="Lucas S."/>
            <person name="Lapidus A."/>
            <person name="Barry K."/>
            <person name="Detter J.C."/>
            <person name="Glavina del Rio T."/>
            <person name="Hammon N."/>
            <person name="Israni S."/>
            <person name="Dalin E."/>
            <person name="Tice H."/>
            <person name="Pitluck S."/>
            <person name="Sims D."/>
            <person name="Brettin T."/>
            <person name="Bruce D."/>
            <person name="Han C."/>
            <person name="Schmutz J."/>
            <person name="Larimer F."/>
            <person name="Land M."/>
            <person name="Hauser L."/>
            <person name="Kyrpides N."/>
            <person name="Kim E."/>
            <person name="Magnuson T."/>
            <person name="Richardson P."/>
        </authorList>
    </citation>
    <scope>NUCLEOTIDE SEQUENCE [LARGE SCALE GENOMIC DNA]</scope>
    <source>
        <strain evidence="6 7">JF-5</strain>
    </source>
</reference>
<dbReference type="PROSITE" id="PS51063">
    <property type="entry name" value="HTH_CRP_2"/>
    <property type="match status" value="1"/>
</dbReference>
<keyword evidence="3" id="KW-0804">Transcription</keyword>
<dbReference type="CDD" id="cd00038">
    <property type="entry name" value="CAP_ED"/>
    <property type="match status" value="1"/>
</dbReference>
<dbReference type="SUPFAM" id="SSF46785">
    <property type="entry name" value="Winged helix' DNA-binding domain"/>
    <property type="match status" value="1"/>
</dbReference>
<evidence type="ECO:0000259" key="4">
    <source>
        <dbReference type="PROSITE" id="PS50042"/>
    </source>
</evidence>
<dbReference type="HOGENOM" id="CLU_075053_4_0_5"/>
<sequence>MSATMHMTDDAGTPELVALLRDSRLFPGLDEAACRRLAAPAMTMLVARRTRIFEQGEMPGAQVIVSGGRVHLTASAGGRAEMLVETVRAPDLLLPAAVLEDSPYLLRAVAATECRLVLVPAVTFRAVAAAEPAVAQAVIACLARQFRRMTRQVKMLKLRTTTQRLAAWLLALRPADGGGTIELPYDKGMIAAELGMTRESLSRAFAALSGEVLTVEGARVRVRDWAGLEAVCPRDPLIDD</sequence>
<feature type="domain" description="HTH crp-type" evidence="5">
    <location>
        <begin position="159"/>
        <end position="226"/>
    </location>
</feature>
<dbReference type="KEGG" id="acr:Acry_1580"/>
<dbReference type="PANTHER" id="PTHR24567">
    <property type="entry name" value="CRP FAMILY TRANSCRIPTIONAL REGULATORY PROTEIN"/>
    <property type="match status" value="1"/>
</dbReference>
<dbReference type="GO" id="GO:0003677">
    <property type="term" value="F:DNA binding"/>
    <property type="evidence" value="ECO:0007669"/>
    <property type="project" value="UniProtKB-KW"/>
</dbReference>
<dbReference type="InterPro" id="IPR050397">
    <property type="entry name" value="Env_Response_Regulators"/>
</dbReference>
<keyword evidence="7" id="KW-1185">Reference proteome</keyword>
<dbReference type="Gene3D" id="1.10.10.10">
    <property type="entry name" value="Winged helix-like DNA-binding domain superfamily/Winged helix DNA-binding domain"/>
    <property type="match status" value="1"/>
</dbReference>
<dbReference type="InterPro" id="IPR036390">
    <property type="entry name" value="WH_DNA-bd_sf"/>
</dbReference>
<dbReference type="InterPro" id="IPR012318">
    <property type="entry name" value="HTH_CRP"/>
</dbReference>